<dbReference type="GO" id="GO:0008836">
    <property type="term" value="F:diaminopimelate decarboxylase activity"/>
    <property type="evidence" value="ECO:0007669"/>
    <property type="project" value="UniProtKB-UniRule"/>
</dbReference>
<feature type="binding site" evidence="12">
    <location>
        <position position="344"/>
    </location>
    <ligand>
        <name>substrate</name>
    </ligand>
</feature>
<dbReference type="AlphaFoldDB" id="A0A1V0B2E1"/>
<dbReference type="Pfam" id="PF00278">
    <property type="entry name" value="Orn_DAP_Arg_deC"/>
    <property type="match status" value="1"/>
</dbReference>
<dbReference type="UniPathway" id="UPA00034">
    <property type="reaction ID" value="UER00027"/>
</dbReference>
<feature type="binding site" evidence="12">
    <location>
        <begin position="273"/>
        <end position="276"/>
    </location>
    <ligand>
        <name>pyridoxal 5'-phosphate</name>
        <dbReference type="ChEBI" id="CHEBI:597326"/>
    </ligand>
</feature>
<evidence type="ECO:0000256" key="1">
    <source>
        <dbReference type="ARBA" id="ARBA00001933"/>
    </source>
</evidence>
<comment type="cofactor">
    <cofactor evidence="1 12 13 14">
        <name>pyridoxal 5'-phosphate</name>
        <dbReference type="ChEBI" id="CHEBI:597326"/>
    </cofactor>
</comment>
<keyword evidence="4 12" id="KW-0663">Pyridoxal phosphate</keyword>
<feature type="modified residue" description="N6-(pyridoxal phosphate)lysine" evidence="12 13">
    <location>
        <position position="60"/>
    </location>
</feature>
<evidence type="ECO:0000313" key="18">
    <source>
        <dbReference type="Proteomes" id="UP000243488"/>
    </source>
</evidence>
<dbReference type="FunFam" id="3.20.20.10:FF:000003">
    <property type="entry name" value="Diaminopimelate decarboxylase"/>
    <property type="match status" value="1"/>
</dbReference>
<protein>
    <recommendedName>
        <fullName evidence="11 12">Diaminopimelate decarboxylase</fullName>
        <shortName evidence="12">DAP decarboxylase</shortName>
        <shortName evidence="12">DAPDC</shortName>
        <ecNumber evidence="10 12">4.1.1.20</ecNumber>
    </recommendedName>
</protein>
<dbReference type="FunFam" id="2.40.37.10:FF:000003">
    <property type="entry name" value="Diaminopimelate decarboxylase"/>
    <property type="match status" value="1"/>
</dbReference>
<feature type="domain" description="Orn/DAP/Arg decarboxylase 2 C-terminal" evidence="15">
    <location>
        <begin position="30"/>
        <end position="369"/>
    </location>
</feature>
<dbReference type="RefSeq" id="WP_080048905.1">
    <property type="nucleotide sequence ID" value="NZ_CP020100.1"/>
</dbReference>
<evidence type="ECO:0000256" key="12">
    <source>
        <dbReference type="HAMAP-Rule" id="MF_02120"/>
    </source>
</evidence>
<keyword evidence="6 12" id="KW-0456">Lyase</keyword>
<feature type="binding site" evidence="12">
    <location>
        <position position="371"/>
    </location>
    <ligand>
        <name>substrate</name>
    </ligand>
</feature>
<sequence>MTAFSYNNGELFAEAVSLSSIAAQHGTPCFVYSRQAIEQAWLAWDQALDGTPHLVCFAVKANSNLGVLNVLARLGAGFDIVSGGELERVLAAGGDPAKVVFSGLGKTAEEMRRALQVGIHCFNVESAAELERLQQVAAELGVKAPVSLRVNPDVDAKTHPYISTGLKENKFGIDIAKAPEVYRRAADLPNIEVCGVDCHIGSQLTDDTPFLDALERLLALIDQLAAEGIRIRHLDLGGGLGVTYRDEQPPAPGDYLAKVRAQLKGRELALLFEPGRSIVANAGVLLTRVNLLKPTEHKDFAIIDAAMNDLIRPALYSAWMGIDPVKPRSDVPARNWDIVGPVCETGDFLGKERELALAEGDLLAVRSAGAYGFVMSSNYNTRPRAAELLVDGEQVHVVRRRETVSELFAGESLLPEA</sequence>
<keyword evidence="18" id="KW-1185">Reference proteome</keyword>
<dbReference type="Gene3D" id="3.20.20.10">
    <property type="entry name" value="Alanine racemase"/>
    <property type="match status" value="1"/>
</dbReference>
<evidence type="ECO:0000256" key="6">
    <source>
        <dbReference type="ARBA" id="ARBA00023239"/>
    </source>
</evidence>
<feature type="domain" description="Orn/DAP/Arg decarboxylase 2 N-terminal" evidence="16">
    <location>
        <begin position="35"/>
        <end position="280"/>
    </location>
</feature>
<evidence type="ECO:0000256" key="8">
    <source>
        <dbReference type="ARBA" id="ARBA00060643"/>
    </source>
</evidence>
<feature type="binding site" evidence="12">
    <location>
        <position position="312"/>
    </location>
    <ligand>
        <name>substrate</name>
    </ligand>
</feature>
<dbReference type="STRING" id="1931241.BVH74_04470"/>
<dbReference type="InterPro" id="IPR029066">
    <property type="entry name" value="PLP-binding_barrel"/>
</dbReference>
<evidence type="ECO:0000256" key="9">
    <source>
        <dbReference type="ARBA" id="ARBA00060983"/>
    </source>
</evidence>
<dbReference type="InterPro" id="IPR022653">
    <property type="entry name" value="De-COase2_pyr-phos_BS"/>
</dbReference>
<dbReference type="NCBIfam" id="TIGR01048">
    <property type="entry name" value="lysA"/>
    <property type="match status" value="1"/>
</dbReference>
<gene>
    <name evidence="12" type="primary">lysA</name>
    <name evidence="17" type="ORF">BVH74_04470</name>
</gene>
<dbReference type="EMBL" id="CP020100">
    <property type="protein sequence ID" value="AQZ94050.1"/>
    <property type="molecule type" value="Genomic_DNA"/>
</dbReference>
<feature type="binding site" evidence="12">
    <location>
        <position position="371"/>
    </location>
    <ligand>
        <name>pyridoxal 5'-phosphate</name>
        <dbReference type="ChEBI" id="CHEBI:597326"/>
    </ligand>
</feature>
<dbReference type="PANTHER" id="PTHR43727:SF2">
    <property type="entry name" value="GROUP IV DECARBOXYLASE"/>
    <property type="match status" value="1"/>
</dbReference>
<comment type="catalytic activity">
    <reaction evidence="7 12 14">
        <text>meso-2,6-diaminopimelate + H(+) = L-lysine + CO2</text>
        <dbReference type="Rhea" id="RHEA:15101"/>
        <dbReference type="ChEBI" id="CHEBI:15378"/>
        <dbReference type="ChEBI" id="CHEBI:16526"/>
        <dbReference type="ChEBI" id="CHEBI:32551"/>
        <dbReference type="ChEBI" id="CHEBI:57791"/>
        <dbReference type="EC" id="4.1.1.20"/>
    </reaction>
</comment>
<evidence type="ECO:0000313" key="17">
    <source>
        <dbReference type="EMBL" id="AQZ94050.1"/>
    </source>
</evidence>
<evidence type="ECO:0000256" key="7">
    <source>
        <dbReference type="ARBA" id="ARBA00050464"/>
    </source>
</evidence>
<dbReference type="PRINTS" id="PR01181">
    <property type="entry name" value="DAPDCRBXLASE"/>
</dbReference>
<evidence type="ECO:0000259" key="16">
    <source>
        <dbReference type="Pfam" id="PF02784"/>
    </source>
</evidence>
<evidence type="ECO:0000256" key="11">
    <source>
        <dbReference type="ARBA" id="ARBA00074972"/>
    </source>
</evidence>
<keyword evidence="5 12" id="KW-0457">Lysine biosynthesis</keyword>
<comment type="subunit">
    <text evidence="12">Homodimer.</text>
</comment>
<comment type="pathway">
    <text evidence="8 12 14">Amino-acid biosynthesis; L-lysine biosynthesis via DAP pathway; L-lysine from DL-2,6-diaminopimelate: step 1/1.</text>
</comment>
<name>A0A1V0B2E1_9GAMM</name>
<feature type="active site" description="Proton donor" evidence="13">
    <location>
        <position position="343"/>
    </location>
</feature>
<organism evidence="17 18">
    <name type="scientific">Halopseudomonas phragmitis</name>
    <dbReference type="NCBI Taxonomy" id="1931241"/>
    <lineage>
        <taxon>Bacteria</taxon>
        <taxon>Pseudomonadati</taxon>
        <taxon>Pseudomonadota</taxon>
        <taxon>Gammaproteobacteria</taxon>
        <taxon>Pseudomonadales</taxon>
        <taxon>Pseudomonadaceae</taxon>
        <taxon>Halopseudomonas</taxon>
    </lineage>
</organism>
<dbReference type="HAMAP" id="MF_02120">
    <property type="entry name" value="LysA"/>
    <property type="match status" value="1"/>
</dbReference>
<feature type="binding site" evidence="12">
    <location>
        <position position="316"/>
    </location>
    <ligand>
        <name>substrate</name>
    </ligand>
</feature>
<keyword evidence="3 12" id="KW-0210">Decarboxylase</keyword>
<evidence type="ECO:0000256" key="2">
    <source>
        <dbReference type="ARBA" id="ARBA00022605"/>
    </source>
</evidence>
<dbReference type="InterPro" id="IPR022643">
    <property type="entry name" value="De-COase2_C"/>
</dbReference>
<comment type="function">
    <text evidence="12">Specifically catalyzes the decarboxylation of meso-diaminopimelate (meso-DAP) to L-lysine.</text>
</comment>
<dbReference type="GO" id="GO:0030170">
    <property type="term" value="F:pyridoxal phosphate binding"/>
    <property type="evidence" value="ECO:0007669"/>
    <property type="project" value="UniProtKB-UniRule"/>
</dbReference>
<dbReference type="SUPFAM" id="SSF51419">
    <property type="entry name" value="PLP-binding barrel"/>
    <property type="match status" value="1"/>
</dbReference>
<dbReference type="InterPro" id="IPR002986">
    <property type="entry name" value="DAP_deCOOHase_LysA"/>
</dbReference>
<dbReference type="GO" id="GO:0009089">
    <property type="term" value="P:lysine biosynthetic process via diaminopimelate"/>
    <property type="evidence" value="ECO:0007669"/>
    <property type="project" value="UniProtKB-UniRule"/>
</dbReference>
<feature type="binding site" evidence="12">
    <location>
        <position position="239"/>
    </location>
    <ligand>
        <name>pyridoxal 5'-phosphate</name>
        <dbReference type="ChEBI" id="CHEBI:597326"/>
    </ligand>
</feature>
<evidence type="ECO:0000256" key="5">
    <source>
        <dbReference type="ARBA" id="ARBA00023154"/>
    </source>
</evidence>
<dbReference type="Pfam" id="PF02784">
    <property type="entry name" value="Orn_Arg_deC_N"/>
    <property type="match status" value="1"/>
</dbReference>
<evidence type="ECO:0000256" key="4">
    <source>
        <dbReference type="ARBA" id="ARBA00022898"/>
    </source>
</evidence>
<evidence type="ECO:0000256" key="13">
    <source>
        <dbReference type="PIRSR" id="PIRSR600183-50"/>
    </source>
</evidence>
<accession>A0A1V0B2E1</accession>
<comment type="similarity">
    <text evidence="9 12">Belongs to the Orn/Lys/Arg decarboxylase class-II family. LysA subfamily.</text>
</comment>
<feature type="binding site" evidence="12">
    <location>
        <position position="276"/>
    </location>
    <ligand>
        <name>substrate</name>
    </ligand>
</feature>
<reference evidence="17 18" key="1">
    <citation type="submission" date="2017-03" db="EMBL/GenBank/DDBJ databases">
        <title>Complete genome sequence of the novel DNRA strain Pseudomonas sp. S-6-2 isolated from Chinese polluted river sediment. Journal of Biotechnology.</title>
        <authorList>
            <person name="Li J."/>
            <person name="Xiang F."/>
            <person name="Wang L."/>
            <person name="Xi L."/>
            <person name="Liu J."/>
        </authorList>
    </citation>
    <scope>NUCLEOTIDE SEQUENCE [LARGE SCALE GENOMIC DNA]</scope>
    <source>
        <strain evidence="17 18">S-6-2</strain>
    </source>
</reference>
<keyword evidence="2 12" id="KW-0028">Amino-acid biosynthesis</keyword>
<evidence type="ECO:0000256" key="14">
    <source>
        <dbReference type="RuleBase" id="RU003738"/>
    </source>
</evidence>
<dbReference type="InterPro" id="IPR009006">
    <property type="entry name" value="Ala_racemase/Decarboxylase_C"/>
</dbReference>
<evidence type="ECO:0000256" key="3">
    <source>
        <dbReference type="ARBA" id="ARBA00022793"/>
    </source>
</evidence>
<evidence type="ECO:0000259" key="15">
    <source>
        <dbReference type="Pfam" id="PF00278"/>
    </source>
</evidence>
<evidence type="ECO:0000256" key="10">
    <source>
        <dbReference type="ARBA" id="ARBA00066427"/>
    </source>
</evidence>
<dbReference type="PROSITE" id="PS00878">
    <property type="entry name" value="ODR_DC_2_1"/>
    <property type="match status" value="1"/>
</dbReference>
<dbReference type="PRINTS" id="PR01179">
    <property type="entry name" value="ODADCRBXLASE"/>
</dbReference>
<dbReference type="CDD" id="cd06828">
    <property type="entry name" value="PLPDE_III_DapDC"/>
    <property type="match status" value="1"/>
</dbReference>
<proteinExistence type="inferred from homology"/>
<dbReference type="EC" id="4.1.1.20" evidence="10 12"/>
<dbReference type="InterPro" id="IPR000183">
    <property type="entry name" value="Orn/DAP/Arg_de-COase"/>
</dbReference>
<dbReference type="InterPro" id="IPR022644">
    <property type="entry name" value="De-COase2_N"/>
</dbReference>
<dbReference type="PANTHER" id="PTHR43727">
    <property type="entry name" value="DIAMINOPIMELATE DECARBOXYLASE"/>
    <property type="match status" value="1"/>
</dbReference>
<dbReference type="Gene3D" id="2.40.37.10">
    <property type="entry name" value="Lyase, Ornithine Decarboxylase, Chain A, domain 1"/>
    <property type="match status" value="1"/>
</dbReference>
<dbReference type="SUPFAM" id="SSF50621">
    <property type="entry name" value="Alanine racemase C-terminal domain-like"/>
    <property type="match status" value="1"/>
</dbReference>
<dbReference type="KEGG" id="ppha:BVH74_04470"/>
<dbReference type="Proteomes" id="UP000243488">
    <property type="component" value="Chromosome"/>
</dbReference>